<dbReference type="OrthoDB" id="2083247at2"/>
<dbReference type="Proteomes" id="UP000215185">
    <property type="component" value="Chromosome 1"/>
</dbReference>
<evidence type="ECO:0000313" key="1">
    <source>
        <dbReference type="EMBL" id="SNU88481.1"/>
    </source>
</evidence>
<reference evidence="1 2" key="1">
    <citation type="submission" date="2017-06" db="EMBL/GenBank/DDBJ databases">
        <authorList>
            <consortium name="Pathogen Informatics"/>
        </authorList>
    </citation>
    <scope>NUCLEOTIDE SEQUENCE [LARGE SCALE GENOMIC DNA]</scope>
    <source>
        <strain evidence="1 2">NCTC13788</strain>
    </source>
</reference>
<gene>
    <name evidence="1" type="ORF">SAMEA4412692_01081</name>
</gene>
<accession>A0A239SSM5</accession>
<name>A0A239SSM5_9STRE</name>
<dbReference type="STRING" id="1123308.GCA_000380085_01380"/>
<evidence type="ECO:0000313" key="2">
    <source>
        <dbReference type="Proteomes" id="UP000215185"/>
    </source>
</evidence>
<dbReference type="RefSeq" id="WP_018373921.1">
    <property type="nucleotide sequence ID" value="NZ_LT906439.1"/>
</dbReference>
<keyword evidence="2" id="KW-1185">Reference proteome</keyword>
<protein>
    <submittedName>
        <fullName evidence="1">Uncharacterized protein</fullName>
    </submittedName>
</protein>
<organism evidence="1 2">
    <name type="scientific">Streptococcus merionis</name>
    <dbReference type="NCBI Taxonomy" id="400065"/>
    <lineage>
        <taxon>Bacteria</taxon>
        <taxon>Bacillati</taxon>
        <taxon>Bacillota</taxon>
        <taxon>Bacilli</taxon>
        <taxon>Lactobacillales</taxon>
        <taxon>Streptococcaceae</taxon>
        <taxon>Streptococcus</taxon>
    </lineage>
</organism>
<dbReference type="AlphaFoldDB" id="A0A239SSM5"/>
<proteinExistence type="predicted"/>
<dbReference type="EMBL" id="LT906439">
    <property type="protein sequence ID" value="SNU88481.1"/>
    <property type="molecule type" value="Genomic_DNA"/>
</dbReference>
<dbReference type="KEGG" id="smen:SAMEA4412692_1081"/>
<sequence length="258" mass="29766">MIENLNPNIDPRIRFQQLPPATIIEGYVAGEPDCNYEIYLLELLNSSPFFREKGKSEFYKPKDESHGQCDAIATEYEIDFKLLSAGSRLQASSLFSPSISKIGSGITAIGGSNKQDGEIKATQIHVAFRTRDLHDLLQLKKDFQKVRKQCIEKDIVKVLSMLEKQKNLLLFFPYIFSTEDEISIQNLDDIIISALNHDFSSLFSYRNFEMKEFDTYFLTIVCKKFYIFKLVDCKLSLIEKIDCSEIPTFIKLKNYHIL</sequence>